<organism evidence="2 3">
    <name type="scientific">Providencia rustigianii DSM 4541</name>
    <dbReference type="NCBI Taxonomy" id="500637"/>
    <lineage>
        <taxon>Bacteria</taxon>
        <taxon>Pseudomonadati</taxon>
        <taxon>Pseudomonadota</taxon>
        <taxon>Gammaproteobacteria</taxon>
        <taxon>Enterobacterales</taxon>
        <taxon>Morganellaceae</taxon>
        <taxon>Providencia</taxon>
    </lineage>
</organism>
<dbReference type="Proteomes" id="UP000005512">
    <property type="component" value="Unassembled WGS sequence"/>
</dbReference>
<dbReference type="STRING" id="500637.PROVRUST_05586"/>
<name>D1P077_9GAMM</name>
<dbReference type="InterPro" id="IPR003615">
    <property type="entry name" value="HNH_nuc"/>
</dbReference>
<dbReference type="RefSeq" id="WP_006813647.1">
    <property type="nucleotide sequence ID" value="NZ_GG703817.1"/>
</dbReference>
<dbReference type="AlphaFoldDB" id="D1P077"/>
<reference evidence="2" key="1">
    <citation type="submission" date="2009-12" db="EMBL/GenBank/DDBJ databases">
        <authorList>
            <person name="Weinstock G."/>
            <person name="Sodergren E."/>
            <person name="Clifton S."/>
            <person name="Fulton L."/>
            <person name="Fulton B."/>
            <person name="Courtney L."/>
            <person name="Fronick C."/>
            <person name="Harrison M."/>
            <person name="Strong C."/>
            <person name="Farmer C."/>
            <person name="Delahaunty K."/>
            <person name="Markovic C."/>
            <person name="Hall O."/>
            <person name="Minx P."/>
            <person name="Tomlinson C."/>
            <person name="Mitreva M."/>
            <person name="Nelson J."/>
            <person name="Hou S."/>
            <person name="Wollam A."/>
            <person name="Pepin K.H."/>
            <person name="Johnson M."/>
            <person name="Bhonagiri V."/>
            <person name="Nash W.E."/>
            <person name="Warren W."/>
            <person name="Chinwalla A."/>
            <person name="Mardis E.R."/>
            <person name="Wilson R.K."/>
        </authorList>
    </citation>
    <scope>NUCLEOTIDE SEQUENCE [LARGE SCALE GENOMIC DNA]</scope>
    <source>
        <strain evidence="2">DSM 4541</strain>
    </source>
</reference>
<dbReference type="SUPFAM" id="SSF54060">
    <property type="entry name" value="His-Me finger endonucleases"/>
    <property type="match status" value="1"/>
</dbReference>
<evidence type="ECO:0000313" key="3">
    <source>
        <dbReference type="Proteomes" id="UP000005512"/>
    </source>
</evidence>
<proteinExistence type="predicted"/>
<accession>D1P077</accession>
<comment type="caution">
    <text evidence="2">The sequence shown here is derived from an EMBL/GenBank/DDBJ whole genome shotgun (WGS) entry which is preliminary data.</text>
</comment>
<dbReference type="SUPFAM" id="SSF54171">
    <property type="entry name" value="DNA-binding domain"/>
    <property type="match status" value="1"/>
</dbReference>
<dbReference type="InterPro" id="IPR016177">
    <property type="entry name" value="DNA-bd_dom_sf"/>
</dbReference>
<keyword evidence="3" id="KW-1185">Reference proteome</keyword>
<dbReference type="eggNOG" id="ENOG50330U8">
    <property type="taxonomic scope" value="Bacteria"/>
</dbReference>
<dbReference type="HOGENOM" id="CLU_095318_1_1_6"/>
<evidence type="ECO:0000313" key="2">
    <source>
        <dbReference type="EMBL" id="EFB73493.1"/>
    </source>
</evidence>
<feature type="domain" description="HNH nuclease" evidence="1">
    <location>
        <begin position="56"/>
        <end position="94"/>
    </location>
</feature>
<evidence type="ECO:0000259" key="1">
    <source>
        <dbReference type="Pfam" id="PF13392"/>
    </source>
</evidence>
<dbReference type="InterPro" id="IPR044925">
    <property type="entry name" value="His-Me_finger_sf"/>
</dbReference>
<dbReference type="EMBL" id="ABXV02000013">
    <property type="protein sequence ID" value="EFB73493.1"/>
    <property type="molecule type" value="Genomic_DNA"/>
</dbReference>
<sequence length="179" mass="20169">MSISHQFLKEILDYNQETGVLIYKKQRRGLPVGSRAGYVHKTGYRYIGFDGKSYKEHRLIWFYVYGVWPDGDIDHINGVQDDNGISNLRVVNDSLNCLNKNWVSPDNKSGFRGVSYHKSERGKPKWRVRVTNGKKRISIGNFDSLDDAINARIAAENLYYGDYAPSKCCMSGGGGAHGA</sequence>
<dbReference type="Pfam" id="PF13392">
    <property type="entry name" value="HNH_3"/>
    <property type="match status" value="1"/>
</dbReference>
<dbReference type="GO" id="GO:0003677">
    <property type="term" value="F:DNA binding"/>
    <property type="evidence" value="ECO:0007669"/>
    <property type="project" value="InterPro"/>
</dbReference>
<dbReference type="Gene3D" id="3.90.75.20">
    <property type="match status" value="1"/>
</dbReference>
<gene>
    <name evidence="2" type="ORF">PROVRUST_05586</name>
</gene>
<protein>
    <submittedName>
        <fullName evidence="2">AP2 domain protein</fullName>
    </submittedName>
</protein>